<name>A0ABD0KBC8_9CAEN</name>
<comment type="caution">
    <text evidence="6">The sequence shown here is derived from an EMBL/GenBank/DDBJ whole genome shotgun (WGS) entry which is preliminary data.</text>
</comment>
<dbReference type="Proteomes" id="UP001519460">
    <property type="component" value="Unassembled WGS sequence"/>
</dbReference>
<dbReference type="PANTHER" id="PTHR11471:SF13">
    <property type="entry name" value="TNF FAMILY PROFILE DOMAIN-CONTAINING PROTEIN"/>
    <property type="match status" value="1"/>
</dbReference>
<gene>
    <name evidence="6" type="ORF">BaRGS_00024298</name>
</gene>
<dbReference type="InterPro" id="IPR006052">
    <property type="entry name" value="TNF_dom"/>
</dbReference>
<feature type="domain" description="THD" evidence="5">
    <location>
        <begin position="1"/>
        <end position="129"/>
    </location>
</feature>
<dbReference type="GO" id="GO:0016020">
    <property type="term" value="C:membrane"/>
    <property type="evidence" value="ECO:0007669"/>
    <property type="project" value="UniProtKB-SubCell"/>
</dbReference>
<keyword evidence="3" id="KW-0202">Cytokine</keyword>
<evidence type="ECO:0000256" key="3">
    <source>
        <dbReference type="ARBA" id="ARBA00022514"/>
    </source>
</evidence>
<evidence type="ECO:0000256" key="1">
    <source>
        <dbReference type="ARBA" id="ARBA00004370"/>
    </source>
</evidence>
<keyword evidence="4" id="KW-0472">Membrane</keyword>
<evidence type="ECO:0000259" key="5">
    <source>
        <dbReference type="PROSITE" id="PS50049"/>
    </source>
</evidence>
<evidence type="ECO:0000256" key="4">
    <source>
        <dbReference type="ARBA" id="ARBA00023136"/>
    </source>
</evidence>
<keyword evidence="7" id="KW-1185">Reference proteome</keyword>
<organism evidence="6 7">
    <name type="scientific">Batillaria attramentaria</name>
    <dbReference type="NCBI Taxonomy" id="370345"/>
    <lineage>
        <taxon>Eukaryota</taxon>
        <taxon>Metazoa</taxon>
        <taxon>Spiralia</taxon>
        <taxon>Lophotrochozoa</taxon>
        <taxon>Mollusca</taxon>
        <taxon>Gastropoda</taxon>
        <taxon>Caenogastropoda</taxon>
        <taxon>Sorbeoconcha</taxon>
        <taxon>Cerithioidea</taxon>
        <taxon>Batillariidae</taxon>
        <taxon>Batillaria</taxon>
    </lineage>
</organism>
<dbReference type="Pfam" id="PF00229">
    <property type="entry name" value="TNF"/>
    <property type="match status" value="1"/>
</dbReference>
<dbReference type="AlphaFoldDB" id="A0ABD0KBC8"/>
<protein>
    <recommendedName>
        <fullName evidence="5">THD domain-containing protein</fullName>
    </recommendedName>
</protein>
<comment type="similarity">
    <text evidence="2">Belongs to the tumor necrosis factor family.</text>
</comment>
<reference evidence="6 7" key="1">
    <citation type="journal article" date="2023" name="Sci. Data">
        <title>Genome assembly of the Korean intertidal mud-creeper Batillaria attramentaria.</title>
        <authorList>
            <person name="Patra A.K."/>
            <person name="Ho P.T."/>
            <person name="Jun S."/>
            <person name="Lee S.J."/>
            <person name="Kim Y."/>
            <person name="Won Y.J."/>
        </authorList>
    </citation>
    <scope>NUCLEOTIDE SEQUENCE [LARGE SCALE GENOMIC DNA]</scope>
    <source>
        <strain evidence="6">Wonlab-2016</strain>
    </source>
</reference>
<dbReference type="SUPFAM" id="SSF49842">
    <property type="entry name" value="TNF-like"/>
    <property type="match status" value="1"/>
</dbReference>
<sequence length="129" mass="14786">MYPLCFPEVNGTYLVPLSQEADEHASYDQQNGTIVVKERGLYYIFSQVPFRYNDGTSNKTQFLYRIRNDGEELLLENSVYPCGANPRGCMQSFVGGTFLLDSGDRLCLRVSDHQCLDDRRKVEFGVQRI</sequence>
<dbReference type="PANTHER" id="PTHR11471">
    <property type="entry name" value="TUMOR NECROSIS FACTOR FAMILY MEMBER"/>
    <property type="match status" value="1"/>
</dbReference>
<evidence type="ECO:0000313" key="7">
    <source>
        <dbReference type="Proteomes" id="UP001519460"/>
    </source>
</evidence>
<dbReference type="Gene3D" id="2.60.120.40">
    <property type="match status" value="1"/>
</dbReference>
<proteinExistence type="inferred from homology"/>
<dbReference type="InterPro" id="IPR008983">
    <property type="entry name" value="Tumour_necrosis_fac-like_dom"/>
</dbReference>
<evidence type="ECO:0000313" key="6">
    <source>
        <dbReference type="EMBL" id="KAK7484413.1"/>
    </source>
</evidence>
<evidence type="ECO:0000256" key="2">
    <source>
        <dbReference type="ARBA" id="ARBA00008670"/>
    </source>
</evidence>
<dbReference type="SMART" id="SM00207">
    <property type="entry name" value="TNF"/>
    <property type="match status" value="1"/>
</dbReference>
<accession>A0ABD0KBC8</accession>
<comment type="subcellular location">
    <subcellularLocation>
        <location evidence="1">Membrane</location>
    </subcellularLocation>
</comment>
<dbReference type="GO" id="GO:0005615">
    <property type="term" value="C:extracellular space"/>
    <property type="evidence" value="ECO:0007669"/>
    <property type="project" value="UniProtKB-KW"/>
</dbReference>
<dbReference type="GO" id="GO:0005125">
    <property type="term" value="F:cytokine activity"/>
    <property type="evidence" value="ECO:0007669"/>
    <property type="project" value="UniProtKB-KW"/>
</dbReference>
<dbReference type="EMBL" id="JACVVK020000210">
    <property type="protein sequence ID" value="KAK7484413.1"/>
    <property type="molecule type" value="Genomic_DNA"/>
</dbReference>
<dbReference type="PROSITE" id="PS50049">
    <property type="entry name" value="THD_2"/>
    <property type="match status" value="1"/>
</dbReference>